<evidence type="ECO:0000256" key="1">
    <source>
        <dbReference type="SAM" id="Phobius"/>
    </source>
</evidence>
<organism evidence="2 3">
    <name type="scientific">Trichogramma kaykai</name>
    <dbReference type="NCBI Taxonomy" id="54128"/>
    <lineage>
        <taxon>Eukaryota</taxon>
        <taxon>Metazoa</taxon>
        <taxon>Ecdysozoa</taxon>
        <taxon>Arthropoda</taxon>
        <taxon>Hexapoda</taxon>
        <taxon>Insecta</taxon>
        <taxon>Pterygota</taxon>
        <taxon>Neoptera</taxon>
        <taxon>Endopterygota</taxon>
        <taxon>Hymenoptera</taxon>
        <taxon>Apocrita</taxon>
        <taxon>Proctotrupomorpha</taxon>
        <taxon>Chalcidoidea</taxon>
        <taxon>Trichogrammatidae</taxon>
        <taxon>Trichogramma</taxon>
    </lineage>
</organism>
<keyword evidence="1" id="KW-0472">Membrane</keyword>
<gene>
    <name evidence="2" type="ORF">TKK_005184</name>
</gene>
<evidence type="ECO:0000313" key="3">
    <source>
        <dbReference type="Proteomes" id="UP001627154"/>
    </source>
</evidence>
<name>A0ABD2X8Y8_9HYME</name>
<reference evidence="2 3" key="1">
    <citation type="journal article" date="2024" name="bioRxiv">
        <title>A reference genome for Trichogramma kaykai: A tiny desert-dwelling parasitoid wasp with competing sex-ratio distorters.</title>
        <authorList>
            <person name="Culotta J."/>
            <person name="Lindsey A.R."/>
        </authorList>
    </citation>
    <scope>NUCLEOTIDE SEQUENCE [LARGE SCALE GENOMIC DNA]</scope>
    <source>
        <strain evidence="2 3">KSX58</strain>
    </source>
</reference>
<proteinExistence type="predicted"/>
<feature type="transmembrane region" description="Helical" evidence="1">
    <location>
        <begin position="51"/>
        <end position="70"/>
    </location>
</feature>
<keyword evidence="1" id="KW-1133">Transmembrane helix</keyword>
<protein>
    <submittedName>
        <fullName evidence="2">Uncharacterized protein</fullName>
    </submittedName>
</protein>
<evidence type="ECO:0000313" key="2">
    <source>
        <dbReference type="EMBL" id="KAL3401837.1"/>
    </source>
</evidence>
<dbReference type="Proteomes" id="UP001627154">
    <property type="component" value="Unassembled WGS sequence"/>
</dbReference>
<keyword evidence="3" id="KW-1185">Reference proteome</keyword>
<keyword evidence="1" id="KW-0812">Transmembrane</keyword>
<comment type="caution">
    <text evidence="2">The sequence shown here is derived from an EMBL/GenBank/DDBJ whole genome shotgun (WGS) entry which is preliminary data.</text>
</comment>
<accession>A0ABD2X8Y8</accession>
<dbReference type="AlphaFoldDB" id="A0ABD2X8Y8"/>
<sequence>MSARSFVYAYLSIIDNTSFLKQYNCDAATAVHILHSIEEVGFLRVPGVHFFIYYCTAYGFSTLFISSMLVELELWVFMNVCTYNIFERGPASRGKNHKDAAAAPTSLGAIADDNERVRSIRRGRPAWFYLYTK</sequence>
<dbReference type="EMBL" id="JBJJXI010000043">
    <property type="protein sequence ID" value="KAL3401837.1"/>
    <property type="molecule type" value="Genomic_DNA"/>
</dbReference>